<keyword evidence="1" id="KW-0812">Transmembrane</keyword>
<keyword evidence="1" id="KW-0472">Membrane</keyword>
<reference evidence="2 3" key="1">
    <citation type="submission" date="2018-10" db="EMBL/GenBank/DDBJ databases">
        <title>Marmoricola sp. 4Q3S-7 whole genome shotgun sequence.</title>
        <authorList>
            <person name="Li F."/>
        </authorList>
    </citation>
    <scope>NUCLEOTIDE SEQUENCE [LARGE SCALE GENOMIC DNA]</scope>
    <source>
        <strain evidence="2 3">4Q3S-7</strain>
    </source>
</reference>
<evidence type="ECO:0000256" key="1">
    <source>
        <dbReference type="SAM" id="Phobius"/>
    </source>
</evidence>
<keyword evidence="3" id="KW-1185">Reference proteome</keyword>
<dbReference type="AlphaFoldDB" id="A0A3L8P857"/>
<evidence type="ECO:0000313" key="3">
    <source>
        <dbReference type="Proteomes" id="UP000281708"/>
    </source>
</evidence>
<organism evidence="2 3">
    <name type="scientific">Nocardioides mangrovicus</name>
    <dbReference type="NCBI Taxonomy" id="2478913"/>
    <lineage>
        <taxon>Bacteria</taxon>
        <taxon>Bacillati</taxon>
        <taxon>Actinomycetota</taxon>
        <taxon>Actinomycetes</taxon>
        <taxon>Propionibacteriales</taxon>
        <taxon>Nocardioidaceae</taxon>
        <taxon>Nocardioides</taxon>
    </lineage>
</organism>
<dbReference type="OrthoDB" id="3827717at2"/>
<sequence>MVTSPFSRWDTPAPLAAAAALTAVQGVVIVLVAVADAVSVSSDRLVMGVTTALFFAAYGVALIWCAWGMNRRRPWSRGPVLLAELIFLGLAWSFRAAPTTWLAAVLAVVSLLILAGLLHPASLAALSRPDPED</sequence>
<gene>
    <name evidence="2" type="ORF">D9V37_03495</name>
</gene>
<dbReference type="RefSeq" id="WP_121804683.1">
    <property type="nucleotide sequence ID" value="NZ_RDBE01000001.1"/>
</dbReference>
<accession>A0A3L8P857</accession>
<feature type="transmembrane region" description="Helical" evidence="1">
    <location>
        <begin position="101"/>
        <end position="118"/>
    </location>
</feature>
<dbReference type="Proteomes" id="UP000281708">
    <property type="component" value="Unassembled WGS sequence"/>
</dbReference>
<proteinExistence type="predicted"/>
<dbReference type="EMBL" id="RDBE01000001">
    <property type="protein sequence ID" value="RLV51003.1"/>
    <property type="molecule type" value="Genomic_DNA"/>
</dbReference>
<keyword evidence="1" id="KW-1133">Transmembrane helix</keyword>
<comment type="caution">
    <text evidence="2">The sequence shown here is derived from an EMBL/GenBank/DDBJ whole genome shotgun (WGS) entry which is preliminary data.</text>
</comment>
<evidence type="ECO:0000313" key="2">
    <source>
        <dbReference type="EMBL" id="RLV51003.1"/>
    </source>
</evidence>
<protein>
    <submittedName>
        <fullName evidence="2">Uncharacterized protein</fullName>
    </submittedName>
</protein>
<name>A0A3L8P857_9ACTN</name>
<feature type="transmembrane region" description="Helical" evidence="1">
    <location>
        <begin position="45"/>
        <end position="67"/>
    </location>
</feature>
<feature type="transmembrane region" description="Helical" evidence="1">
    <location>
        <begin position="12"/>
        <end position="33"/>
    </location>
</feature>